<dbReference type="Proteomes" id="UP000318081">
    <property type="component" value="Chromosome"/>
</dbReference>
<gene>
    <name evidence="2" type="ORF">TBK1r_07970</name>
</gene>
<dbReference type="EMBL" id="CP036432">
    <property type="protein sequence ID" value="QDV81875.1"/>
    <property type="molecule type" value="Genomic_DNA"/>
</dbReference>
<evidence type="ECO:0000313" key="2">
    <source>
        <dbReference type="EMBL" id="QDV81875.1"/>
    </source>
</evidence>
<dbReference type="Pfam" id="PF13646">
    <property type="entry name" value="HEAT_2"/>
    <property type="match status" value="1"/>
</dbReference>
<keyword evidence="1" id="KW-0732">Signal</keyword>
<dbReference type="SUPFAM" id="SSF48371">
    <property type="entry name" value="ARM repeat"/>
    <property type="match status" value="1"/>
</dbReference>
<feature type="chain" id="PRO_5047151925" evidence="1">
    <location>
        <begin position="23"/>
        <end position="595"/>
    </location>
</feature>
<organism evidence="2 3">
    <name type="scientific">Stieleria magnilauensis</name>
    <dbReference type="NCBI Taxonomy" id="2527963"/>
    <lineage>
        <taxon>Bacteria</taxon>
        <taxon>Pseudomonadati</taxon>
        <taxon>Planctomycetota</taxon>
        <taxon>Planctomycetia</taxon>
        <taxon>Pirellulales</taxon>
        <taxon>Pirellulaceae</taxon>
        <taxon>Stieleria</taxon>
    </lineage>
</organism>
<protein>
    <submittedName>
        <fullName evidence="2">HEAT repeat protein</fullName>
    </submittedName>
</protein>
<dbReference type="RefSeq" id="WP_419580939.1">
    <property type="nucleotide sequence ID" value="NZ_CP036432.1"/>
</dbReference>
<dbReference type="Gene3D" id="1.25.10.10">
    <property type="entry name" value="Leucine-rich Repeat Variant"/>
    <property type="match status" value="3"/>
</dbReference>
<dbReference type="SMART" id="SM00567">
    <property type="entry name" value="EZ_HEAT"/>
    <property type="match status" value="4"/>
</dbReference>
<keyword evidence="3" id="KW-1185">Reference proteome</keyword>
<feature type="signal peptide" evidence="1">
    <location>
        <begin position="1"/>
        <end position="22"/>
    </location>
</feature>
<proteinExistence type="predicted"/>
<evidence type="ECO:0000256" key="1">
    <source>
        <dbReference type="SAM" id="SignalP"/>
    </source>
</evidence>
<name>A0ABX5XKJ4_9BACT</name>
<accession>A0ABX5XKJ4</accession>
<evidence type="ECO:0000313" key="3">
    <source>
        <dbReference type="Proteomes" id="UP000318081"/>
    </source>
</evidence>
<dbReference type="InterPro" id="IPR011989">
    <property type="entry name" value="ARM-like"/>
</dbReference>
<reference evidence="2 3" key="1">
    <citation type="submission" date="2019-02" db="EMBL/GenBank/DDBJ databases">
        <title>Deep-cultivation of Planctomycetes and their phenomic and genomic characterization uncovers novel biology.</title>
        <authorList>
            <person name="Wiegand S."/>
            <person name="Jogler M."/>
            <person name="Boedeker C."/>
            <person name="Pinto D."/>
            <person name="Vollmers J."/>
            <person name="Rivas-Marin E."/>
            <person name="Kohn T."/>
            <person name="Peeters S.H."/>
            <person name="Heuer A."/>
            <person name="Rast P."/>
            <person name="Oberbeckmann S."/>
            <person name="Bunk B."/>
            <person name="Jeske O."/>
            <person name="Meyerdierks A."/>
            <person name="Storesund J.E."/>
            <person name="Kallscheuer N."/>
            <person name="Luecker S."/>
            <person name="Lage O.M."/>
            <person name="Pohl T."/>
            <person name="Merkel B.J."/>
            <person name="Hornburger P."/>
            <person name="Mueller R.-W."/>
            <person name="Bruemmer F."/>
            <person name="Labrenz M."/>
            <person name="Spormann A.M."/>
            <person name="Op den Camp H."/>
            <person name="Overmann J."/>
            <person name="Amann R."/>
            <person name="Jetten M.S.M."/>
            <person name="Mascher T."/>
            <person name="Medema M.H."/>
            <person name="Devos D.P."/>
            <person name="Kaster A.-K."/>
            <person name="Ovreas L."/>
            <person name="Rohde M."/>
            <person name="Galperin M.Y."/>
            <person name="Jogler C."/>
        </authorList>
    </citation>
    <scope>NUCLEOTIDE SEQUENCE [LARGE SCALE GENOMIC DNA]</scope>
    <source>
        <strain evidence="2 3">TBK1r</strain>
    </source>
</reference>
<dbReference type="InterPro" id="IPR016024">
    <property type="entry name" value="ARM-type_fold"/>
</dbReference>
<sequence length="595" mass="64346">MVAVWIAVALASLPVCGIPSGAADPAAAASSILDVDDVMETDPAFAYRESLLVISNDAIPLWLEALSRPNAQLQRVTIDTIAIAHRRGMEGIDVALPALVELAGQSELDASVRRAAVRALIAMDARDQSPLLAMLAEKYGIAISSLVEPALVKWKSPEMSQQWLTRLSGSGARRQSLLIAIQGVGALELHDASKPLRRYLRDVSLPGGIRLAAARSLGQLSASGLEPLAAELIDGAQDDGDVVADLLAIALLSRHTDPATIQLLQSLMGRSSTAVQSEALQRLYEIDPKLVLDFTEQAITSPDVNVRCTIALALIDSKQVPHIASLATLLDDVNPSLRRQVAAALFELAQLPPLRDEVISQASGILDQDSWRGCQQAARVLVSLDYKPAGDRLVDLLRHPRGEVMVTAGWGLRRLGQKQHLPAMLGRATEIHQQFRQGKLNAGSPGAVDLMSQLFQAFGQMQYREADGLVRAYVPRSFSLGERARTAASWSVGFLYPDEAPDDLVNMLLSRLNDVESLEPEYGTVRAMCAQSLGRMKAKAAVPDLRRFATDFGSQVSFSCHWAIEQITGQSSPPTVSPIINDYEDWFLKPVSADE</sequence>
<dbReference type="InterPro" id="IPR004155">
    <property type="entry name" value="PBS_lyase_HEAT"/>
</dbReference>